<evidence type="ECO:0000313" key="3">
    <source>
        <dbReference type="EMBL" id="MDQ0578149.1"/>
    </source>
</evidence>
<dbReference type="Pfam" id="PF09299">
    <property type="entry name" value="Mu-transpos_C"/>
    <property type="match status" value="1"/>
</dbReference>
<dbReference type="Proteomes" id="UP001230654">
    <property type="component" value="Unassembled WGS sequence"/>
</dbReference>
<evidence type="ECO:0000256" key="1">
    <source>
        <dbReference type="SAM" id="MobiDB-lite"/>
    </source>
</evidence>
<gene>
    <name evidence="3" type="ORF">QF030_000327</name>
</gene>
<dbReference type="EMBL" id="JAUSWV010000001">
    <property type="protein sequence ID" value="MDQ0578149.1"/>
    <property type="molecule type" value="Genomic_DNA"/>
</dbReference>
<sequence length="103" mass="11703">MSAIELLPRCRRRINSYGIRLGHRTYDSAELSPLRRQPSGAAPDGRSWELHYDPCDISRIRVRNHREGSWITLIWRHLRTAPMPMGEPGTTPAASRPSAASTR</sequence>
<reference evidence="3 4" key="1">
    <citation type="submission" date="2023-07" db="EMBL/GenBank/DDBJ databases">
        <title>Comparative genomics of wheat-associated soil bacteria to identify genetic determinants of phenazine resistance.</title>
        <authorList>
            <person name="Mouncey N."/>
        </authorList>
    </citation>
    <scope>NUCLEOTIDE SEQUENCE [LARGE SCALE GENOMIC DNA]</scope>
    <source>
        <strain evidence="3 4">B2I6</strain>
    </source>
</reference>
<feature type="compositionally biased region" description="Low complexity" evidence="1">
    <location>
        <begin position="90"/>
        <end position="103"/>
    </location>
</feature>
<comment type="caution">
    <text evidence="3">The sequence shown here is derived from an EMBL/GenBank/DDBJ whole genome shotgun (WGS) entry which is preliminary data.</text>
</comment>
<protein>
    <recommendedName>
        <fullName evidence="2">Transposase-like Mu C-terminal domain-containing protein</fullName>
    </recommendedName>
</protein>
<feature type="domain" description="Transposase-like Mu C-terminal" evidence="2">
    <location>
        <begin position="6"/>
        <end position="71"/>
    </location>
</feature>
<organism evidence="3 4">
    <name type="scientific">Streptomyces rishiriensis</name>
    <dbReference type="NCBI Taxonomy" id="68264"/>
    <lineage>
        <taxon>Bacteria</taxon>
        <taxon>Bacillati</taxon>
        <taxon>Actinomycetota</taxon>
        <taxon>Actinomycetes</taxon>
        <taxon>Kitasatosporales</taxon>
        <taxon>Streptomycetaceae</taxon>
        <taxon>Streptomyces</taxon>
    </lineage>
</organism>
<evidence type="ECO:0000259" key="2">
    <source>
        <dbReference type="Pfam" id="PF09299"/>
    </source>
</evidence>
<proteinExistence type="predicted"/>
<dbReference type="InterPro" id="IPR015378">
    <property type="entry name" value="Transposase-like_Mu_C"/>
</dbReference>
<name>A0ABU0NGC7_STRRH</name>
<accession>A0ABU0NGC7</accession>
<keyword evidence="4" id="KW-1185">Reference proteome</keyword>
<feature type="region of interest" description="Disordered" evidence="1">
    <location>
        <begin position="82"/>
        <end position="103"/>
    </location>
</feature>
<dbReference type="RefSeq" id="WP_307160800.1">
    <property type="nucleotide sequence ID" value="NZ_JAUSWV010000001.1"/>
</dbReference>
<evidence type="ECO:0000313" key="4">
    <source>
        <dbReference type="Proteomes" id="UP001230654"/>
    </source>
</evidence>